<sequence length="127" mass="14601">MAIYLQNLPSFNKENFSNFQSESSQICPSKKTFLACSPDYNYTDEQLIVNSQCNIIIQYLEKQAREKKLATSFLEKSRKRDINNVLNSNESIESSSTSLKRRKLIQNSVDNLDDSSILDDSIDSNQY</sequence>
<dbReference type="OrthoDB" id="8598182at2759"/>
<keyword evidence="3" id="KW-1185">Reference proteome</keyword>
<name>A0A813MVZ3_9BILA</name>
<dbReference type="EMBL" id="CAJNOC010000228">
    <property type="protein sequence ID" value="CAF0730307.1"/>
    <property type="molecule type" value="Genomic_DNA"/>
</dbReference>
<reference evidence="2" key="1">
    <citation type="submission" date="2021-02" db="EMBL/GenBank/DDBJ databases">
        <authorList>
            <person name="Nowell W R."/>
        </authorList>
    </citation>
    <scope>NUCLEOTIDE SEQUENCE</scope>
    <source>
        <strain evidence="2">Ploen Becks lab</strain>
    </source>
</reference>
<evidence type="ECO:0000313" key="2">
    <source>
        <dbReference type="EMBL" id="CAF0730307.1"/>
    </source>
</evidence>
<dbReference type="InterPro" id="IPR018276">
    <property type="entry name" value="DDA1_dom"/>
</dbReference>
<feature type="domain" description="DET1- and DDB1-associated protein 1" evidence="1">
    <location>
        <begin position="5"/>
        <end position="65"/>
    </location>
</feature>
<proteinExistence type="predicted"/>
<accession>A0A813MVZ3</accession>
<organism evidence="2 3">
    <name type="scientific">Brachionus calyciflorus</name>
    <dbReference type="NCBI Taxonomy" id="104777"/>
    <lineage>
        <taxon>Eukaryota</taxon>
        <taxon>Metazoa</taxon>
        <taxon>Spiralia</taxon>
        <taxon>Gnathifera</taxon>
        <taxon>Rotifera</taxon>
        <taxon>Eurotatoria</taxon>
        <taxon>Monogononta</taxon>
        <taxon>Pseudotrocha</taxon>
        <taxon>Ploima</taxon>
        <taxon>Brachionidae</taxon>
        <taxon>Brachionus</taxon>
    </lineage>
</organism>
<gene>
    <name evidence="2" type="ORF">OXX778_LOCUS2799</name>
</gene>
<dbReference type="Proteomes" id="UP000663879">
    <property type="component" value="Unassembled WGS sequence"/>
</dbReference>
<evidence type="ECO:0000313" key="3">
    <source>
        <dbReference type="Proteomes" id="UP000663879"/>
    </source>
</evidence>
<evidence type="ECO:0000259" key="1">
    <source>
        <dbReference type="Pfam" id="PF10172"/>
    </source>
</evidence>
<dbReference type="AlphaFoldDB" id="A0A813MVZ3"/>
<protein>
    <recommendedName>
        <fullName evidence="1">DET1- and DDB1-associated protein 1 domain-containing protein</fullName>
    </recommendedName>
</protein>
<dbReference type="Pfam" id="PF10172">
    <property type="entry name" value="DDA1"/>
    <property type="match status" value="1"/>
</dbReference>
<comment type="caution">
    <text evidence="2">The sequence shown here is derived from an EMBL/GenBank/DDBJ whole genome shotgun (WGS) entry which is preliminary data.</text>
</comment>